<evidence type="ECO:0000256" key="1">
    <source>
        <dbReference type="ARBA" id="ARBA00022612"/>
    </source>
</evidence>
<comment type="caution">
    <text evidence="3">The sequence shown here is derived from an EMBL/GenBank/DDBJ whole genome shotgun (WGS) entry which is preliminary data.</text>
</comment>
<gene>
    <name evidence="3" type="ORF">DI551_07990</name>
</gene>
<dbReference type="Proteomes" id="UP000249417">
    <property type="component" value="Unassembled WGS sequence"/>
</dbReference>
<dbReference type="AlphaFoldDB" id="A0A2W5MYL5"/>
<organism evidence="3 4">
    <name type="scientific">Micavibrio aeruginosavorus</name>
    <dbReference type="NCBI Taxonomy" id="349221"/>
    <lineage>
        <taxon>Bacteria</taxon>
        <taxon>Pseudomonadati</taxon>
        <taxon>Bdellovibrionota</taxon>
        <taxon>Bdellovibrionia</taxon>
        <taxon>Bdellovibrionales</taxon>
        <taxon>Pseudobdellovibrionaceae</taxon>
        <taxon>Micavibrio</taxon>
    </lineage>
</organism>
<feature type="domain" description="Terminase large subunit gp17-like C-terminal" evidence="2">
    <location>
        <begin position="253"/>
        <end position="406"/>
    </location>
</feature>
<accession>A0A2W5MYL5</accession>
<evidence type="ECO:0000313" key="3">
    <source>
        <dbReference type="EMBL" id="PZQ45239.1"/>
    </source>
</evidence>
<dbReference type="Pfam" id="PF03237">
    <property type="entry name" value="Terminase_6N"/>
    <property type="match status" value="1"/>
</dbReference>
<proteinExistence type="predicted"/>
<evidence type="ECO:0000259" key="2">
    <source>
        <dbReference type="Pfam" id="PF17289"/>
    </source>
</evidence>
<protein>
    <submittedName>
        <fullName evidence="3">Terminase</fullName>
    </submittedName>
</protein>
<evidence type="ECO:0000313" key="4">
    <source>
        <dbReference type="Proteomes" id="UP000249417"/>
    </source>
</evidence>
<reference evidence="3 4" key="1">
    <citation type="submission" date="2017-08" db="EMBL/GenBank/DDBJ databases">
        <title>Infants hospitalized years apart are colonized by the same room-sourced microbial strains.</title>
        <authorList>
            <person name="Brooks B."/>
            <person name="Olm M.R."/>
            <person name="Firek B.A."/>
            <person name="Baker R."/>
            <person name="Thomas B.C."/>
            <person name="Morowitz M.J."/>
            <person name="Banfield J.F."/>
        </authorList>
    </citation>
    <scope>NUCLEOTIDE SEQUENCE [LARGE SCALE GENOMIC DNA]</scope>
    <source>
        <strain evidence="3">S2_005_002_R2_29</strain>
    </source>
</reference>
<dbReference type="InterPro" id="IPR027417">
    <property type="entry name" value="P-loop_NTPase"/>
</dbReference>
<dbReference type="EMBL" id="QFQB01000057">
    <property type="protein sequence ID" value="PZQ45239.1"/>
    <property type="molecule type" value="Genomic_DNA"/>
</dbReference>
<dbReference type="Gene3D" id="3.30.420.280">
    <property type="match status" value="1"/>
</dbReference>
<keyword evidence="1" id="KW-1188">Viral release from host cell</keyword>
<dbReference type="Pfam" id="PF17289">
    <property type="entry name" value="Terminase_6C"/>
    <property type="match status" value="1"/>
</dbReference>
<dbReference type="Gene3D" id="3.40.50.300">
    <property type="entry name" value="P-loop containing nucleotide triphosphate hydrolases"/>
    <property type="match status" value="1"/>
</dbReference>
<sequence>MPRLNIPQARFIKLDKKFKLFVGGYGSGKTWVVSADNCAHHWEWPKVPSGYFAPTYGHIRDIFFPTIDEVSYDWGLRTNIHETNKEVHLFSGKKSRGTIICRSMEKPGDIVGFKIGKASIDEIDVMKAQKAETAWRKIIARMRYNVDGLLNGVGVGTTPEGFKFAYNQFVKQVRDKPELSDLYGIVQASTYDNELNLPPDYISSLMASYPPQLIAAYLRGEFVNLASGTVYANFDRTKSHTDAVMEKGETLHIGMDFNVMNMTAIINVIRGNQPRTVNELTGIRDTPSMIAAIKDRWSDRSIAIYPDASGKSRKSVNASESDLSLLRQAGFTVIADESNPPVKDRVMAVNGMLCNADGERRLLVNTNNCPKLTEALEQQAYDDNGEPDKKSGHDHPPDALGYFINQKWPIVKRVIATAVTRGT</sequence>
<name>A0A2W5MYL5_9BACT</name>
<dbReference type="InterPro" id="IPR035421">
    <property type="entry name" value="Terminase_6C"/>
</dbReference>